<gene>
    <name evidence="3" type="ORF">Zmor_009286</name>
</gene>
<dbReference type="Pfam" id="PF01395">
    <property type="entry name" value="PBP_GOBP"/>
    <property type="match status" value="1"/>
</dbReference>
<accession>A0AA38MIK0</accession>
<name>A0AA38MIK0_9CUCU</name>
<dbReference type="GO" id="GO:0005615">
    <property type="term" value="C:extracellular space"/>
    <property type="evidence" value="ECO:0007669"/>
    <property type="project" value="TreeGrafter"/>
</dbReference>
<dbReference type="GO" id="GO:0005549">
    <property type="term" value="F:odorant binding"/>
    <property type="evidence" value="ECO:0007669"/>
    <property type="project" value="InterPro"/>
</dbReference>
<dbReference type="Gene3D" id="1.10.238.20">
    <property type="entry name" value="Pheromone/general odorant binding protein domain"/>
    <property type="match status" value="1"/>
</dbReference>
<comment type="caution">
    <text evidence="3">The sequence shown here is derived from an EMBL/GenBank/DDBJ whole genome shotgun (WGS) entry which is preliminary data.</text>
</comment>
<organism evidence="3 4">
    <name type="scientific">Zophobas morio</name>
    <dbReference type="NCBI Taxonomy" id="2755281"/>
    <lineage>
        <taxon>Eukaryota</taxon>
        <taxon>Metazoa</taxon>
        <taxon>Ecdysozoa</taxon>
        <taxon>Arthropoda</taxon>
        <taxon>Hexapoda</taxon>
        <taxon>Insecta</taxon>
        <taxon>Pterygota</taxon>
        <taxon>Neoptera</taxon>
        <taxon>Endopterygota</taxon>
        <taxon>Coleoptera</taxon>
        <taxon>Polyphaga</taxon>
        <taxon>Cucujiformia</taxon>
        <taxon>Tenebrionidae</taxon>
        <taxon>Zophobas</taxon>
    </lineage>
</organism>
<dbReference type="CDD" id="cd23992">
    <property type="entry name" value="PBP_GOBP"/>
    <property type="match status" value="1"/>
</dbReference>
<reference evidence="3" key="1">
    <citation type="journal article" date="2023" name="G3 (Bethesda)">
        <title>Whole genome assemblies of Zophobas morio and Tenebrio molitor.</title>
        <authorList>
            <person name="Kaur S."/>
            <person name="Stinson S.A."/>
            <person name="diCenzo G.C."/>
        </authorList>
    </citation>
    <scope>NUCLEOTIDE SEQUENCE</scope>
    <source>
        <strain evidence="3">QUZm001</strain>
    </source>
</reference>
<evidence type="ECO:0000313" key="4">
    <source>
        <dbReference type="Proteomes" id="UP001168821"/>
    </source>
</evidence>
<feature type="chain" id="PRO_5041244920" evidence="2">
    <location>
        <begin position="17"/>
        <end position="152"/>
    </location>
</feature>
<evidence type="ECO:0000256" key="2">
    <source>
        <dbReference type="SAM" id="SignalP"/>
    </source>
</evidence>
<dbReference type="AlphaFoldDB" id="A0AA38MIK0"/>
<dbReference type="PANTHER" id="PTHR11857:SF42">
    <property type="entry name" value="GENERAL ODORANT-BINDING PROTEIN 19D-RELATED"/>
    <property type="match status" value="1"/>
</dbReference>
<dbReference type="PANTHER" id="PTHR11857">
    <property type="entry name" value="ODORANT BINDING PROTEIN-RELATED"/>
    <property type="match status" value="1"/>
</dbReference>
<keyword evidence="4" id="KW-1185">Reference proteome</keyword>
<dbReference type="SMART" id="SM00708">
    <property type="entry name" value="PhBP"/>
    <property type="match status" value="1"/>
</dbReference>
<dbReference type="GO" id="GO:0007608">
    <property type="term" value="P:sensory perception of smell"/>
    <property type="evidence" value="ECO:0007669"/>
    <property type="project" value="TreeGrafter"/>
</dbReference>
<dbReference type="EMBL" id="JALNTZ010000003">
    <property type="protein sequence ID" value="KAJ3657488.1"/>
    <property type="molecule type" value="Genomic_DNA"/>
</dbReference>
<proteinExistence type="predicted"/>
<dbReference type="InterPro" id="IPR036728">
    <property type="entry name" value="PBP_GOBP_sf"/>
</dbReference>
<feature type="signal peptide" evidence="2">
    <location>
        <begin position="1"/>
        <end position="16"/>
    </location>
</feature>
<evidence type="ECO:0000256" key="1">
    <source>
        <dbReference type="ARBA" id="ARBA00022729"/>
    </source>
</evidence>
<dbReference type="SUPFAM" id="SSF47565">
    <property type="entry name" value="Insect pheromone/odorant-binding proteins"/>
    <property type="match status" value="1"/>
</dbReference>
<dbReference type="InterPro" id="IPR006170">
    <property type="entry name" value="PBP/GOBP"/>
</dbReference>
<keyword evidence="1 2" id="KW-0732">Signal</keyword>
<protein>
    <submittedName>
        <fullName evidence="3">Uncharacterized protein</fullName>
    </submittedName>
</protein>
<dbReference type="Proteomes" id="UP001168821">
    <property type="component" value="Unassembled WGS sequence"/>
</dbReference>
<evidence type="ECO:0000313" key="3">
    <source>
        <dbReference type="EMBL" id="KAJ3657488.1"/>
    </source>
</evidence>
<sequence>MKTFVVICAFVFGANALTQEQYGEIMKKVSVVGNGCVQKENATPEDMAQLIAHEIPPSTHTAKCILACFYEHYKMMKPDGTFDKQAAIDAFHEIKAMDADLYGKILQIIDTCEEQKKITDDRCETASLMATCVKNQAEALGVTKEAFLVSES</sequence>